<organism evidence="2 3">
    <name type="scientific">Lentinus tigrinus ALCF2SS1-6</name>
    <dbReference type="NCBI Taxonomy" id="1328759"/>
    <lineage>
        <taxon>Eukaryota</taxon>
        <taxon>Fungi</taxon>
        <taxon>Dikarya</taxon>
        <taxon>Basidiomycota</taxon>
        <taxon>Agaricomycotina</taxon>
        <taxon>Agaricomycetes</taxon>
        <taxon>Polyporales</taxon>
        <taxon>Polyporaceae</taxon>
        <taxon>Lentinus</taxon>
    </lineage>
</organism>
<evidence type="ECO:0000313" key="3">
    <source>
        <dbReference type="Proteomes" id="UP000313359"/>
    </source>
</evidence>
<dbReference type="AlphaFoldDB" id="A0A5C2RMV6"/>
<reference evidence="2" key="1">
    <citation type="journal article" date="2018" name="Genome Biol. Evol.">
        <title>Genomics and development of Lentinus tigrinus, a white-rot wood-decaying mushroom with dimorphic fruiting bodies.</title>
        <authorList>
            <person name="Wu B."/>
            <person name="Xu Z."/>
            <person name="Knudson A."/>
            <person name="Carlson A."/>
            <person name="Chen N."/>
            <person name="Kovaka S."/>
            <person name="LaButti K."/>
            <person name="Lipzen A."/>
            <person name="Pennachio C."/>
            <person name="Riley R."/>
            <person name="Schakwitz W."/>
            <person name="Umezawa K."/>
            <person name="Ohm R.A."/>
            <person name="Grigoriev I.V."/>
            <person name="Nagy L.G."/>
            <person name="Gibbons J."/>
            <person name="Hibbett D."/>
        </authorList>
    </citation>
    <scope>NUCLEOTIDE SEQUENCE [LARGE SCALE GENOMIC DNA]</scope>
    <source>
        <strain evidence="2">ALCF2SS1-6</strain>
    </source>
</reference>
<protein>
    <submittedName>
        <fullName evidence="2">Uncharacterized protein</fullName>
    </submittedName>
</protein>
<name>A0A5C2RMV6_9APHY</name>
<dbReference type="Proteomes" id="UP000313359">
    <property type="component" value="Unassembled WGS sequence"/>
</dbReference>
<accession>A0A5C2RMV6</accession>
<keyword evidence="3" id="KW-1185">Reference proteome</keyword>
<dbReference type="OrthoDB" id="3267069at2759"/>
<proteinExistence type="predicted"/>
<dbReference type="EMBL" id="ML122361">
    <property type="protein sequence ID" value="RPD52450.1"/>
    <property type="molecule type" value="Genomic_DNA"/>
</dbReference>
<feature type="region of interest" description="Disordered" evidence="1">
    <location>
        <begin position="272"/>
        <end position="317"/>
    </location>
</feature>
<evidence type="ECO:0000313" key="2">
    <source>
        <dbReference type="EMBL" id="RPD52450.1"/>
    </source>
</evidence>
<sequence length="317" mass="35920">MEPQNFDFNSRLRLFKLHKGRTLVLVHHDEDHPSTDVGQEVVMKVQGYLLDCSMPPVRRFQLPRNLNRLIDLRQFVTLTGLGAPGFENAVRGLSTIYQNVKALVMRRGGQLREWTPGEDGGHLTMSFGSRYLTASKDVADDDIRPDLAEVVDPFNVLRPLLRTEVHTLDNCVQYWQRKQHLHRGGSGYNFEKVKPEVIGLSNMIEVQFAVHVIKVGRQDYIFLPKLRAICLFGKQAEQVFFFPLMYGLQDHNLASIRAITARRVISPLKKVKRKVGYGPEDSEGDADGPAEPPQKAMRRLTLQEGASGDVSMRSDSK</sequence>
<evidence type="ECO:0000256" key="1">
    <source>
        <dbReference type="SAM" id="MobiDB-lite"/>
    </source>
</evidence>
<gene>
    <name evidence="2" type="ORF">L227DRAFT_514782</name>
</gene>